<dbReference type="Proteomes" id="UP000515160">
    <property type="component" value="Chromosome X"/>
</dbReference>
<accession>A0A9C6WM71</accession>
<evidence type="ECO:0000256" key="1">
    <source>
        <dbReference type="SAM" id="Coils"/>
    </source>
</evidence>
<gene>
    <name evidence="3" type="primary">LOC117577588</name>
</gene>
<dbReference type="RefSeq" id="XP_051864477.1">
    <property type="nucleotide sequence ID" value="XM_052008517.1"/>
</dbReference>
<feature type="coiled-coil region" evidence="1">
    <location>
        <begin position="26"/>
        <end position="56"/>
    </location>
</feature>
<dbReference type="GeneID" id="117577588"/>
<evidence type="ECO:0000313" key="3">
    <source>
        <dbReference type="RefSeq" id="XP_051864477.1"/>
    </source>
</evidence>
<keyword evidence="1" id="KW-0175">Coiled coil</keyword>
<proteinExistence type="predicted"/>
<sequence>MGVETTAANNLLTASNAVYQQIYQAIESLLEALDEIAKHIEDFERISNELREEAQQNCELPTLSHCTGWLLQTLSVLQTQAKYLELHTRSLHPAAIESTTAKQLQKDLQLVKEYELNICMGIAKAERQQLDILPPLAITI</sequence>
<evidence type="ECO:0000313" key="2">
    <source>
        <dbReference type="Proteomes" id="UP000515160"/>
    </source>
</evidence>
<protein>
    <submittedName>
        <fullName evidence="3">Uncharacterized protein LOC117577588 isoform X2</fullName>
    </submittedName>
</protein>
<dbReference type="AlphaFoldDB" id="A0A9C6WM71"/>
<reference evidence="3" key="1">
    <citation type="submission" date="2025-08" db="UniProtKB">
        <authorList>
            <consortium name="RefSeq"/>
        </authorList>
    </citation>
    <scope>IDENTIFICATION</scope>
    <source>
        <strain evidence="3">15112-1751.03</strain>
        <tissue evidence="3">Whole Adult</tissue>
    </source>
</reference>
<keyword evidence="2" id="KW-1185">Reference proteome</keyword>
<dbReference type="OrthoDB" id="7866373at2759"/>
<organism evidence="2 3">
    <name type="scientific">Drosophila albomicans</name>
    <name type="common">Fruit fly</name>
    <dbReference type="NCBI Taxonomy" id="7291"/>
    <lineage>
        <taxon>Eukaryota</taxon>
        <taxon>Metazoa</taxon>
        <taxon>Ecdysozoa</taxon>
        <taxon>Arthropoda</taxon>
        <taxon>Hexapoda</taxon>
        <taxon>Insecta</taxon>
        <taxon>Pterygota</taxon>
        <taxon>Neoptera</taxon>
        <taxon>Endopterygota</taxon>
        <taxon>Diptera</taxon>
        <taxon>Brachycera</taxon>
        <taxon>Muscomorpha</taxon>
        <taxon>Ephydroidea</taxon>
        <taxon>Drosophilidae</taxon>
        <taxon>Drosophila</taxon>
    </lineage>
</organism>
<name>A0A9C6WM71_DROAB</name>